<dbReference type="RefSeq" id="WP_229990919.1">
    <property type="nucleotide sequence ID" value="NZ_JAJJMO010000001.1"/>
</dbReference>
<gene>
    <name evidence="1" type="ORF">LNQ49_21100</name>
</gene>
<dbReference type="Proteomes" id="UP001430919">
    <property type="component" value="Unassembled WGS sequence"/>
</dbReference>
<evidence type="ECO:0008006" key="3">
    <source>
        <dbReference type="Google" id="ProtNLM"/>
    </source>
</evidence>
<accession>A0ABS8MZ99</accession>
<evidence type="ECO:0000313" key="1">
    <source>
        <dbReference type="EMBL" id="MCC9074089.1"/>
    </source>
</evidence>
<evidence type="ECO:0000313" key="2">
    <source>
        <dbReference type="Proteomes" id="UP001430919"/>
    </source>
</evidence>
<dbReference type="EMBL" id="JAJJMO010000001">
    <property type="protein sequence ID" value="MCC9074089.1"/>
    <property type="molecule type" value="Genomic_DNA"/>
</dbReference>
<protein>
    <recommendedName>
        <fullName evidence="3">Adhesin</fullName>
    </recommendedName>
</protein>
<sequence length="353" mass="38837">MKKHYNLLILLLVIPFLGFANDDSYLSKQKVVKKTYIVNSDAGIDIDSKYGNISVTTWDEDKIDLEVIIKVSGNNENWVNEKLNSIDINITALKSMVTAITNIGKSTYKSKGSSNSFEINYIIKIPKNGTVKLNNKYGNITIGDLASTADVFCKYGKINLGKLNGNTNTIHIEYCQNSSIQYIKTGNIKARYSGLKINDAGKINLDTNYTDIVMGGSQNIKYDCNYGTFKFQKTGTVAGAGNYLNVNIGEILNTLNVDVNYGNLAIGVINQNAKDITVSSGYSDVSIGYDSNYAFDFDISTKYSGIKTDSSIQISNNEEKSNAKHVSGFYKKKGQNKVVLTSNYGSISLVKKQ</sequence>
<keyword evidence="2" id="KW-1185">Reference proteome</keyword>
<organism evidence="1 2">
    <name type="scientific">Flavobacterium pisciphilum</name>
    <dbReference type="NCBI Taxonomy" id="2893755"/>
    <lineage>
        <taxon>Bacteria</taxon>
        <taxon>Pseudomonadati</taxon>
        <taxon>Bacteroidota</taxon>
        <taxon>Flavobacteriia</taxon>
        <taxon>Flavobacteriales</taxon>
        <taxon>Flavobacteriaceae</taxon>
        <taxon>Flavobacterium</taxon>
    </lineage>
</organism>
<comment type="caution">
    <text evidence="1">The sequence shown here is derived from an EMBL/GenBank/DDBJ whole genome shotgun (WGS) entry which is preliminary data.</text>
</comment>
<reference evidence="1" key="1">
    <citation type="submission" date="2021-11" db="EMBL/GenBank/DDBJ databases">
        <title>Description of novel Flavobacterium species.</title>
        <authorList>
            <person name="Saticioglu I.B."/>
            <person name="Ay H."/>
            <person name="Altun S."/>
            <person name="Duman M."/>
        </authorList>
    </citation>
    <scope>NUCLEOTIDE SEQUENCE</scope>
    <source>
        <strain evidence="1">F-65</strain>
    </source>
</reference>
<name>A0ABS8MZ99_9FLAO</name>
<proteinExistence type="predicted"/>